<dbReference type="GO" id="GO:0005829">
    <property type="term" value="C:cytosol"/>
    <property type="evidence" value="ECO:0007669"/>
    <property type="project" value="TreeGrafter"/>
</dbReference>
<evidence type="ECO:0000313" key="7">
    <source>
        <dbReference type="RefSeq" id="XP_055880375.1"/>
    </source>
</evidence>
<keyword evidence="3" id="KW-0862">Zinc</keyword>
<evidence type="ECO:0000256" key="1">
    <source>
        <dbReference type="ARBA" id="ARBA00022723"/>
    </source>
</evidence>
<dbReference type="RefSeq" id="XP_055880376.1">
    <property type="nucleotide sequence ID" value="XM_056024401.1"/>
</dbReference>
<dbReference type="InterPro" id="IPR022776">
    <property type="entry name" value="TRM13/UPF0224_CHHC_Znf_dom"/>
</dbReference>
<feature type="compositionally biased region" description="Basic and acidic residues" evidence="4">
    <location>
        <begin position="319"/>
        <end position="347"/>
    </location>
</feature>
<dbReference type="RefSeq" id="XP_055880379.1">
    <property type="nucleotide sequence ID" value="XM_056024404.1"/>
</dbReference>
<protein>
    <submittedName>
        <fullName evidence="7 8">U11/U12 small nuclear ribonucleoprotein 48 kDa protein-like</fullName>
    </submittedName>
</protein>
<feature type="region of interest" description="Disordered" evidence="4">
    <location>
        <begin position="439"/>
        <end position="478"/>
    </location>
</feature>
<dbReference type="InterPro" id="IPR051591">
    <property type="entry name" value="UPF0224_FAM112_RNA_Proc"/>
</dbReference>
<dbReference type="GO" id="GO:0005689">
    <property type="term" value="C:U12-type spliceosomal complex"/>
    <property type="evidence" value="ECO:0007669"/>
    <property type="project" value="TreeGrafter"/>
</dbReference>
<evidence type="ECO:0000259" key="5">
    <source>
        <dbReference type="PROSITE" id="PS51800"/>
    </source>
</evidence>
<feature type="compositionally biased region" description="Polar residues" evidence="4">
    <location>
        <begin position="387"/>
        <end position="401"/>
    </location>
</feature>
<feature type="compositionally biased region" description="Basic residues" evidence="4">
    <location>
        <begin position="455"/>
        <end position="478"/>
    </location>
</feature>
<dbReference type="RefSeq" id="XP_055880380.1">
    <property type="nucleotide sequence ID" value="XM_056024405.1"/>
</dbReference>
<keyword evidence="1" id="KW-0479">Metal-binding</keyword>
<feature type="compositionally biased region" description="Basic and acidic residues" evidence="4">
    <location>
        <begin position="275"/>
        <end position="307"/>
    </location>
</feature>
<evidence type="ECO:0000256" key="4">
    <source>
        <dbReference type="SAM" id="MobiDB-lite"/>
    </source>
</evidence>
<dbReference type="AlphaFoldDB" id="A0A9W2ZZ98"/>
<accession>A0A9W2ZZ98</accession>
<dbReference type="GO" id="GO:0008270">
    <property type="term" value="F:zinc ion binding"/>
    <property type="evidence" value="ECO:0007669"/>
    <property type="project" value="UniProtKB-KW"/>
</dbReference>
<name>A0A9W2ZZ98_BIOGL</name>
<proteinExistence type="predicted"/>
<evidence type="ECO:0000313" key="11">
    <source>
        <dbReference type="RefSeq" id="XP_055880379.1"/>
    </source>
</evidence>
<dbReference type="PANTHER" id="PTHR21402:SF10">
    <property type="entry name" value="U11_U12 SMALL NUCLEAR RIBONUCLEOPROTEIN 48 KDA PROTEIN"/>
    <property type="match status" value="1"/>
</dbReference>
<feature type="compositionally biased region" description="Basic and acidic residues" evidence="4">
    <location>
        <begin position="361"/>
        <end position="386"/>
    </location>
</feature>
<gene>
    <name evidence="7 8 9 10 11 12" type="primary">LOC106055476</name>
</gene>
<dbReference type="OrthoDB" id="69229at2759"/>
<dbReference type="OMA" id="QEPMEQC"/>
<feature type="region of interest" description="Disordered" evidence="4">
    <location>
        <begin position="249"/>
        <end position="307"/>
    </location>
</feature>
<dbReference type="PROSITE" id="PS51800">
    <property type="entry name" value="ZF_CHHC_U11_48K"/>
    <property type="match status" value="1"/>
</dbReference>
<keyword evidence="2" id="KW-0863">Zinc-finger</keyword>
<keyword evidence="6" id="KW-1185">Reference proteome</keyword>
<evidence type="ECO:0000313" key="12">
    <source>
        <dbReference type="RefSeq" id="XP_055880380.1"/>
    </source>
</evidence>
<dbReference type="RefSeq" id="XP_055880378.1">
    <property type="nucleotide sequence ID" value="XM_056024403.1"/>
</dbReference>
<dbReference type="PANTHER" id="PTHR21402">
    <property type="entry name" value="GAMETOCYTE SPECIFIC FACTOR 1-RELATED"/>
    <property type="match status" value="1"/>
</dbReference>
<evidence type="ECO:0000256" key="2">
    <source>
        <dbReference type="ARBA" id="ARBA00022771"/>
    </source>
</evidence>
<evidence type="ECO:0000313" key="9">
    <source>
        <dbReference type="RefSeq" id="XP_055880377.1"/>
    </source>
</evidence>
<sequence>MEEKISSELLNERRQYVESALSFLEAERKKVNDVLEKLGLSSEELLKTEKKQVCPYDNNHIMPEKALKKHIEKCKLLTAGHQKDELPSLLQDLDSFYSNANSILKIVIDENLLNKIIWDHSIATGQVYTGHRKMPISHIDENIVLTQEDRLALYQYVVRGSHEAGKVIPVDRNDDLLTTDWGSLVKKGLLDEQNNKQYSSKLEQLAALRDLKRRRQSYRAKNVHITKKSYTEIIREVIYNQMEILAPEERHKDVNSTGGKEEDEQSEYNANKVAYPDKERRRESPKRGSNDSWRARDVERNRSRERSIEKRRSRNYYVRGRDRSRERKRSKERDRSWDRSKGRDRSRERRRSKEKSRHRDRSRERFTGDKRHVITNEDEKNNDRDPPQSSSLHGDTNNIDATPNALTEVGLNLFQEIKTEALDIDTPILPSSEILANVLDKEPKASSSDSDTSYRHKSKHKKHKHKKHSRSKKHKSKD</sequence>
<dbReference type="Pfam" id="PF05253">
    <property type="entry name" value="zf-U11-48K"/>
    <property type="match status" value="1"/>
</dbReference>
<dbReference type="RefSeq" id="XP_055880375.1">
    <property type="nucleotide sequence ID" value="XM_056024400.1"/>
</dbReference>
<feature type="compositionally biased region" description="Basic residues" evidence="4">
    <location>
        <begin position="348"/>
        <end position="360"/>
    </location>
</feature>
<dbReference type="RefSeq" id="XP_055880377.1">
    <property type="nucleotide sequence ID" value="XM_056024402.1"/>
</dbReference>
<evidence type="ECO:0000313" key="8">
    <source>
        <dbReference type="RefSeq" id="XP_055880376.1"/>
    </source>
</evidence>
<evidence type="ECO:0000313" key="6">
    <source>
        <dbReference type="Proteomes" id="UP001165740"/>
    </source>
</evidence>
<dbReference type="GO" id="GO:0005654">
    <property type="term" value="C:nucleoplasm"/>
    <property type="evidence" value="ECO:0007669"/>
    <property type="project" value="TreeGrafter"/>
</dbReference>
<feature type="region of interest" description="Disordered" evidence="4">
    <location>
        <begin position="319"/>
        <end position="401"/>
    </location>
</feature>
<feature type="domain" description="CHHC U11-48K-type" evidence="5">
    <location>
        <begin position="51"/>
        <end position="78"/>
    </location>
</feature>
<dbReference type="GeneID" id="106055476"/>
<reference evidence="7 8" key="1">
    <citation type="submission" date="2025-04" db="UniProtKB">
        <authorList>
            <consortium name="RefSeq"/>
        </authorList>
    </citation>
    <scope>IDENTIFICATION</scope>
</reference>
<evidence type="ECO:0000256" key="3">
    <source>
        <dbReference type="ARBA" id="ARBA00022833"/>
    </source>
</evidence>
<dbReference type="Proteomes" id="UP001165740">
    <property type="component" value="Chromosome 3"/>
</dbReference>
<organism evidence="6 9">
    <name type="scientific">Biomphalaria glabrata</name>
    <name type="common">Bloodfluke planorb</name>
    <name type="synonym">Freshwater snail</name>
    <dbReference type="NCBI Taxonomy" id="6526"/>
    <lineage>
        <taxon>Eukaryota</taxon>
        <taxon>Metazoa</taxon>
        <taxon>Spiralia</taxon>
        <taxon>Lophotrochozoa</taxon>
        <taxon>Mollusca</taxon>
        <taxon>Gastropoda</taxon>
        <taxon>Heterobranchia</taxon>
        <taxon>Euthyneura</taxon>
        <taxon>Panpulmonata</taxon>
        <taxon>Hygrophila</taxon>
        <taxon>Lymnaeoidea</taxon>
        <taxon>Planorbidae</taxon>
        <taxon>Biomphalaria</taxon>
    </lineage>
</organism>
<evidence type="ECO:0000313" key="10">
    <source>
        <dbReference type="RefSeq" id="XP_055880378.1"/>
    </source>
</evidence>